<evidence type="ECO:0000256" key="1">
    <source>
        <dbReference type="SAM" id="SignalP"/>
    </source>
</evidence>
<organism evidence="2">
    <name type="scientific">uncultured Desulfobacterium sp</name>
    <dbReference type="NCBI Taxonomy" id="201089"/>
    <lineage>
        <taxon>Bacteria</taxon>
        <taxon>Pseudomonadati</taxon>
        <taxon>Thermodesulfobacteriota</taxon>
        <taxon>Desulfobacteria</taxon>
        <taxon>Desulfobacterales</taxon>
        <taxon>Desulfobacteriaceae</taxon>
        <taxon>Desulfobacterium</taxon>
        <taxon>environmental samples</taxon>
    </lineage>
</organism>
<accession>A0A445MVI2</accession>
<dbReference type="PROSITE" id="PS51257">
    <property type="entry name" value="PROKAR_LIPOPROTEIN"/>
    <property type="match status" value="1"/>
</dbReference>
<sequence>MKRIIFLLVTILVLSCFAVSRAQFGNAGPDFYGDFKPVMGSWSEYQITGANPSKMKIAIVGKEDVSYWYEMVTETKGEGRTITKMLISGDPKAQNNVKKMIVKTGDEPAMEMPAAMGQQLPKREAAGQQPAAVDKGTETITVPAGTFTAQHLQYKNGQDLVDVWINKDVPPYGLIKSKSKTQEMVLIGHGTGAKTEISETPQKFEMPQMPKGFPEGMMPKGK</sequence>
<name>A0A445MVI2_9BACT</name>
<feature type="chain" id="PRO_5019178423" description="DUF4412 domain-containing protein" evidence="1">
    <location>
        <begin position="23"/>
        <end position="222"/>
    </location>
</feature>
<dbReference type="AlphaFoldDB" id="A0A445MVI2"/>
<keyword evidence="1" id="KW-0732">Signal</keyword>
<reference evidence="2" key="1">
    <citation type="submission" date="2018-01" db="EMBL/GenBank/DDBJ databases">
        <authorList>
            <person name="Regsiter A."/>
            <person name="William W."/>
        </authorList>
    </citation>
    <scope>NUCLEOTIDE SEQUENCE</scope>
    <source>
        <strain evidence="2">TRIP AH-1</strain>
    </source>
</reference>
<protein>
    <recommendedName>
        <fullName evidence="3">DUF4412 domain-containing protein</fullName>
    </recommendedName>
</protein>
<proteinExistence type="predicted"/>
<feature type="signal peptide" evidence="1">
    <location>
        <begin position="1"/>
        <end position="22"/>
    </location>
</feature>
<dbReference type="EMBL" id="OJIN01000101">
    <property type="protein sequence ID" value="SPD73524.1"/>
    <property type="molecule type" value="Genomic_DNA"/>
</dbReference>
<evidence type="ECO:0000313" key="2">
    <source>
        <dbReference type="EMBL" id="SPD73524.1"/>
    </source>
</evidence>
<gene>
    <name evidence="2" type="ORF">PITCH_A190100</name>
</gene>
<evidence type="ECO:0008006" key="3">
    <source>
        <dbReference type="Google" id="ProtNLM"/>
    </source>
</evidence>